<evidence type="ECO:0000256" key="1">
    <source>
        <dbReference type="SAM" id="Phobius"/>
    </source>
</evidence>
<feature type="domain" description="GGDEF" evidence="2">
    <location>
        <begin position="259"/>
        <end position="397"/>
    </location>
</feature>
<dbReference type="AlphaFoldDB" id="A0A498R1E9"/>
<dbReference type="NCBIfam" id="TIGR00254">
    <property type="entry name" value="GGDEF"/>
    <property type="match status" value="1"/>
</dbReference>
<reference evidence="3 4" key="1">
    <citation type="submission" date="2018-06" db="EMBL/GenBank/DDBJ databases">
        <authorList>
            <person name="Strepis N."/>
        </authorList>
    </citation>
    <scope>NUCLEOTIDE SEQUENCE [LARGE SCALE GENOMIC DNA]</scope>
    <source>
        <strain evidence="3">LUCI</strain>
    </source>
</reference>
<keyword evidence="1" id="KW-1133">Transmembrane helix</keyword>
<dbReference type="InterPro" id="IPR000160">
    <property type="entry name" value="GGDEF_dom"/>
</dbReference>
<dbReference type="InterPro" id="IPR050469">
    <property type="entry name" value="Diguanylate_Cyclase"/>
</dbReference>
<dbReference type="GO" id="GO:0005886">
    <property type="term" value="C:plasma membrane"/>
    <property type="evidence" value="ECO:0007669"/>
    <property type="project" value="TreeGrafter"/>
</dbReference>
<name>A0A498R1E9_9FIRM</name>
<dbReference type="InterPro" id="IPR043128">
    <property type="entry name" value="Rev_trsase/Diguanyl_cyclase"/>
</dbReference>
<dbReference type="CDD" id="cd01949">
    <property type="entry name" value="GGDEF"/>
    <property type="match status" value="1"/>
</dbReference>
<evidence type="ECO:0000313" key="3">
    <source>
        <dbReference type="EMBL" id="VBB05171.1"/>
    </source>
</evidence>
<evidence type="ECO:0000313" key="4">
    <source>
        <dbReference type="Proteomes" id="UP000277811"/>
    </source>
</evidence>
<gene>
    <name evidence="3" type="ORF">LUCI_0378</name>
</gene>
<feature type="transmembrane region" description="Helical" evidence="1">
    <location>
        <begin position="118"/>
        <end position="140"/>
    </location>
</feature>
<feature type="transmembrane region" description="Helical" evidence="1">
    <location>
        <begin position="40"/>
        <end position="56"/>
    </location>
</feature>
<keyword evidence="1" id="KW-0472">Membrane</keyword>
<dbReference type="SMART" id="SM00267">
    <property type="entry name" value="GGDEF"/>
    <property type="match status" value="1"/>
</dbReference>
<dbReference type="PANTHER" id="PTHR45138:SF9">
    <property type="entry name" value="DIGUANYLATE CYCLASE DGCM-RELATED"/>
    <property type="match status" value="1"/>
</dbReference>
<feature type="transmembrane region" description="Helical" evidence="1">
    <location>
        <begin position="87"/>
        <end position="106"/>
    </location>
</feature>
<dbReference type="InterPro" id="IPR029787">
    <property type="entry name" value="Nucleotide_cyclase"/>
</dbReference>
<proteinExistence type="predicted"/>
<dbReference type="GO" id="GO:1902201">
    <property type="term" value="P:negative regulation of bacterial-type flagellum-dependent cell motility"/>
    <property type="evidence" value="ECO:0007669"/>
    <property type="project" value="TreeGrafter"/>
</dbReference>
<dbReference type="GO" id="GO:0043709">
    <property type="term" value="P:cell adhesion involved in single-species biofilm formation"/>
    <property type="evidence" value="ECO:0007669"/>
    <property type="project" value="TreeGrafter"/>
</dbReference>
<dbReference type="PANTHER" id="PTHR45138">
    <property type="entry name" value="REGULATORY COMPONENTS OF SENSORY TRANSDUCTION SYSTEM"/>
    <property type="match status" value="1"/>
</dbReference>
<protein>
    <submittedName>
        <fullName evidence="3">Nucleotide cyclase</fullName>
    </submittedName>
</protein>
<dbReference type="Pfam" id="PF00990">
    <property type="entry name" value="GGDEF"/>
    <property type="match status" value="1"/>
</dbReference>
<accession>A0A498R1E9</accession>
<dbReference type="SUPFAM" id="SSF55073">
    <property type="entry name" value="Nucleotide cyclase"/>
    <property type="match status" value="1"/>
</dbReference>
<dbReference type="Gene3D" id="3.30.70.270">
    <property type="match status" value="1"/>
</dbReference>
<dbReference type="PROSITE" id="PS50887">
    <property type="entry name" value="GGDEF"/>
    <property type="match status" value="1"/>
</dbReference>
<evidence type="ECO:0000259" key="2">
    <source>
        <dbReference type="PROSITE" id="PS50887"/>
    </source>
</evidence>
<keyword evidence="4" id="KW-1185">Reference proteome</keyword>
<sequence length="397" mass="44529">MITKKIFSLFNFHFSLFLVSLLTFFSLAKPSMVPAASLNLFSYGVFFLGLLLSACFHRSRAFFIILILGLSQLALTVHPAPDGAFRFYRLVIYPLICFFLPLNIIFFSRVKERGLLSFWGFARLGLILLQGFYIALAIFSHDAELTTPVRYAILPPPLPFFTPLPQTALFLFLAVFLFLLRQGTSRSYIDRALLAVLLAAGAAFHYIAVPNAVPFFLSTAIILLIIAVMQDSYAMAYIDELTGLPGRRALNQELLTLRGQYAIAMLDIDHFKKFNDTYGHDTGDDVLRLVATVMKEIEGGGKPFRYGGEEFSIIFPGQTAKEALPHLEALRQKIAKTPYVSHSKGQKKKRLPKRLFVTVSMGLAENSDSRKTGDMVIKNADKALYRAKENGRNCIKQ</sequence>
<organism evidence="3 4">
    <name type="scientific">Lucifera butyrica</name>
    <dbReference type="NCBI Taxonomy" id="1351585"/>
    <lineage>
        <taxon>Bacteria</taxon>
        <taxon>Bacillati</taxon>
        <taxon>Bacillota</taxon>
        <taxon>Negativicutes</taxon>
        <taxon>Veillonellales</taxon>
        <taxon>Veillonellaceae</taxon>
        <taxon>Lucifera</taxon>
    </lineage>
</organism>
<feature type="transmembrane region" description="Helical" evidence="1">
    <location>
        <begin position="61"/>
        <end position="81"/>
    </location>
</feature>
<dbReference type="OrthoDB" id="1677693at2"/>
<dbReference type="EMBL" id="UPPP01000053">
    <property type="protein sequence ID" value="VBB05171.1"/>
    <property type="molecule type" value="Genomic_DNA"/>
</dbReference>
<dbReference type="GO" id="GO:0052621">
    <property type="term" value="F:diguanylate cyclase activity"/>
    <property type="evidence" value="ECO:0007669"/>
    <property type="project" value="TreeGrafter"/>
</dbReference>
<feature type="transmembrane region" description="Helical" evidence="1">
    <location>
        <begin position="192"/>
        <end position="209"/>
    </location>
</feature>
<feature type="transmembrane region" description="Helical" evidence="1">
    <location>
        <begin position="160"/>
        <end position="180"/>
    </location>
</feature>
<keyword evidence="1" id="KW-0812">Transmembrane</keyword>
<dbReference type="Proteomes" id="UP000277811">
    <property type="component" value="Unassembled WGS sequence"/>
</dbReference>